<organism evidence="1 2">
    <name type="scientific">Chryseobacterium cucumeris</name>
    <dbReference type="NCBI Taxonomy" id="1813611"/>
    <lineage>
        <taxon>Bacteria</taxon>
        <taxon>Pseudomonadati</taxon>
        <taxon>Bacteroidota</taxon>
        <taxon>Flavobacteriia</taxon>
        <taxon>Flavobacteriales</taxon>
        <taxon>Weeksellaceae</taxon>
        <taxon>Chryseobacterium group</taxon>
        <taxon>Chryseobacterium</taxon>
    </lineage>
</organism>
<dbReference type="RefSeq" id="WP_062675867.1">
    <property type="nucleotide sequence ID" value="NZ_JAKYXD010000005.1"/>
</dbReference>
<protein>
    <recommendedName>
        <fullName evidence="3">GLPGLI family protein</fullName>
    </recommendedName>
</protein>
<keyword evidence="2" id="KW-1185">Reference proteome</keyword>
<reference evidence="1 2" key="1">
    <citation type="submission" date="2018-11" db="EMBL/GenBank/DDBJ databases">
        <title>Proposal to divide the Flavobacteriaceae and reorganize its genera based on Amino Acid Identity values calculated from whole genome sequences.</title>
        <authorList>
            <person name="Nicholson A.C."/>
            <person name="Gulvik C.A."/>
            <person name="Whitney A.M."/>
            <person name="Humrighouse B.W."/>
            <person name="Bell M."/>
            <person name="Holmes B."/>
            <person name="Steigerwalt A."/>
            <person name="Villarma A."/>
            <person name="Sheth M."/>
            <person name="Batra D."/>
            <person name="Pryor J."/>
            <person name="Bernardet J.-F."/>
            <person name="Hugo C."/>
            <person name="Kampfer P."/>
            <person name="Newman J."/>
            <person name="Mcquiston J.R."/>
        </authorList>
    </citation>
    <scope>NUCLEOTIDE SEQUENCE [LARGE SCALE GENOMIC DNA]</scope>
    <source>
        <strain evidence="1 2">G0235</strain>
    </source>
</reference>
<comment type="caution">
    <text evidence="1">The sequence shown here is derived from an EMBL/GenBank/DDBJ whole genome shotgun (WGS) entry which is preliminary data.</text>
</comment>
<name>A0ABX9X5G5_9FLAO</name>
<dbReference type="GeneID" id="301713982"/>
<dbReference type="EMBL" id="RJTW01000007">
    <property type="protein sequence ID" value="ROH89986.1"/>
    <property type="molecule type" value="Genomic_DNA"/>
</dbReference>
<evidence type="ECO:0000313" key="1">
    <source>
        <dbReference type="EMBL" id="ROH89986.1"/>
    </source>
</evidence>
<dbReference type="Proteomes" id="UP000281899">
    <property type="component" value="Unassembled WGS sequence"/>
</dbReference>
<sequence length="252" mass="30142">MKKYITVYLILFSCLLWSQEMIYPKYIYEKDLNNITIEQTEDINLFRYKQIQYIGQPEKKITLSYTGNEWYSEILKKNYRNKDFIALNQEFNKRQYKDLRIFVDTSQKTPLIKTYTDTTKISNLDYDIKMDSLAAGLKLSKEIPFIITYYDGFPVTIYNMEERERIIGFGNNVILELEGLDKNHQWKKIDSFRRYTCGVGIKFFVLEPKEIATVFEPRLTGNFKTKFRYRLGNILSNEFDGSINDKYFEQLD</sequence>
<evidence type="ECO:0008006" key="3">
    <source>
        <dbReference type="Google" id="ProtNLM"/>
    </source>
</evidence>
<accession>A0ABX9X5G5</accession>
<evidence type="ECO:0000313" key="2">
    <source>
        <dbReference type="Proteomes" id="UP000281899"/>
    </source>
</evidence>
<gene>
    <name evidence="1" type="ORF">EGI15_15005</name>
</gene>
<proteinExistence type="predicted"/>